<organism evidence="1">
    <name type="scientific">uncultured microorganism</name>
    <dbReference type="NCBI Taxonomy" id="358574"/>
    <lineage>
        <taxon>unclassified sequences</taxon>
        <taxon>environmental samples</taxon>
    </lineage>
</organism>
<evidence type="ECO:0000313" key="1">
    <source>
        <dbReference type="EMBL" id="AEI30299.1"/>
    </source>
</evidence>
<feature type="non-terminal residue" evidence="1">
    <location>
        <position position="1"/>
    </location>
</feature>
<protein>
    <submittedName>
        <fullName evidence="1">Uncharacterized protein</fullName>
    </submittedName>
</protein>
<sequence length="216" mass="22546">ILAYCLFNGNQYGDYFDEHMTGYTGAAAVNANVTEASHNISGVPAFLSDICGAWIASPTYDASTNCTLLTAPADSFQVDALVGRLINTDVSQYRQAVVVANTASTLVVLGDVTAYTASGDTFNITNYSIDSTSPCADAGTDGADIGVAIPASDINGKIRPYDCIDVDNNGPLADYDIGAVEYRPVEPPNQAPVLNAIGNKQITAGQTLQFVLSATD</sequence>
<feature type="non-terminal residue" evidence="1">
    <location>
        <position position="216"/>
    </location>
</feature>
<proteinExistence type="predicted"/>
<dbReference type="AlphaFoldDB" id="F8UGZ2"/>
<gene>
    <name evidence="1" type="ORF">LDC_03269</name>
</gene>
<name>F8UGZ2_9ZZZZ</name>
<accession>F8UGZ2</accession>
<reference evidence="1" key="1">
    <citation type="submission" date="2011-04" db="EMBL/GenBank/DDBJ databases">
        <title>Taxonomic and functional metagenomic profiling of the microbial community in the anoxic sediment of a brackish shallow lake (Laguna de Carrizo Central Spain).</title>
        <authorList>
            <consortium name="CONSOLIDER consortium CSD2007-00005"/>
            <person name="Guazzaroni M.-E."/>
            <person name="Richter M."/>
            <person name="Garcia-Salamanca A."/>
            <person name="Yarza P."/>
            <person name="Ferrer M."/>
        </authorList>
    </citation>
    <scope>NUCLEOTIDE SEQUENCE</scope>
</reference>
<dbReference type="EMBL" id="JF805036">
    <property type="protein sequence ID" value="AEI30299.1"/>
    <property type="molecule type" value="Genomic_DNA"/>
</dbReference>